<organism evidence="1 2">
    <name type="scientific">Lipomyces orientalis</name>
    <dbReference type="NCBI Taxonomy" id="1233043"/>
    <lineage>
        <taxon>Eukaryota</taxon>
        <taxon>Fungi</taxon>
        <taxon>Dikarya</taxon>
        <taxon>Ascomycota</taxon>
        <taxon>Saccharomycotina</taxon>
        <taxon>Lipomycetes</taxon>
        <taxon>Lipomycetales</taxon>
        <taxon>Lipomycetaceae</taxon>
        <taxon>Lipomyces</taxon>
    </lineage>
</organism>
<comment type="caution">
    <text evidence="1">The sequence shown here is derived from an EMBL/GenBank/DDBJ whole genome shotgun (WGS) entry which is preliminary data.</text>
</comment>
<dbReference type="EMBL" id="MU970112">
    <property type="protein sequence ID" value="KAK9320913.1"/>
    <property type="molecule type" value="Genomic_DNA"/>
</dbReference>
<reference evidence="2" key="1">
    <citation type="journal article" date="2024" name="Front. Bioeng. Biotechnol.">
        <title>Genome-scale model development and genomic sequencing of the oleaginous clade Lipomyces.</title>
        <authorList>
            <person name="Czajka J.J."/>
            <person name="Han Y."/>
            <person name="Kim J."/>
            <person name="Mondo S.J."/>
            <person name="Hofstad B.A."/>
            <person name="Robles A."/>
            <person name="Haridas S."/>
            <person name="Riley R."/>
            <person name="LaButti K."/>
            <person name="Pangilinan J."/>
            <person name="Andreopoulos W."/>
            <person name="Lipzen A."/>
            <person name="Yan J."/>
            <person name="Wang M."/>
            <person name="Ng V."/>
            <person name="Grigoriev I.V."/>
            <person name="Spatafora J.W."/>
            <person name="Magnuson J.K."/>
            <person name="Baker S.E."/>
            <person name="Pomraning K.R."/>
        </authorList>
    </citation>
    <scope>NUCLEOTIDE SEQUENCE [LARGE SCALE GENOMIC DNA]</scope>
    <source>
        <strain evidence="2">CBS 10300</strain>
    </source>
</reference>
<keyword evidence="2" id="KW-1185">Reference proteome</keyword>
<proteinExistence type="predicted"/>
<evidence type="ECO:0000313" key="2">
    <source>
        <dbReference type="Proteomes" id="UP001489719"/>
    </source>
</evidence>
<evidence type="ECO:0000313" key="1">
    <source>
        <dbReference type="EMBL" id="KAK9320913.1"/>
    </source>
</evidence>
<accession>A0ACC3TIG3</accession>
<protein>
    <submittedName>
        <fullName evidence="1">Uncharacterized protein</fullName>
    </submittedName>
</protein>
<gene>
    <name evidence="1" type="ORF">V1517DRAFT_347713</name>
</gene>
<name>A0ACC3TIG3_9ASCO</name>
<dbReference type="Proteomes" id="UP001489719">
    <property type="component" value="Unassembled WGS sequence"/>
</dbReference>
<sequence>MVAMFNKICSDALMYGQRRVFFESLLMGFVFFPFYAEYGLAFWQESRFLVRKEISACDIVTVVFAVLIVFRLKISYP</sequence>